<dbReference type="InterPro" id="IPR006689">
    <property type="entry name" value="Small_GTPase_ARF/SAR"/>
</dbReference>
<sequence>MGGFFSSIFSSLFGTWETRILIWALNGPGKTMISCRLQVGEVVATIPTIGFISVVDGCDRDPVGVES</sequence>
<evidence type="ECO:0000313" key="5">
    <source>
        <dbReference type="Proteomes" id="UP000472241"/>
    </source>
</evidence>
<evidence type="ECO:0000256" key="2">
    <source>
        <dbReference type="ARBA" id="ARBA00023134"/>
    </source>
</evidence>
<keyword evidence="5" id="KW-1185">Reference proteome</keyword>
<name>A0A667FRX0_LYNCA</name>
<organism evidence="4 5">
    <name type="scientific">Lynx canadensis</name>
    <name type="common">Canada lynx</name>
    <name type="synonym">Felis canadensis</name>
    <dbReference type="NCBI Taxonomy" id="61383"/>
    <lineage>
        <taxon>Eukaryota</taxon>
        <taxon>Metazoa</taxon>
        <taxon>Chordata</taxon>
        <taxon>Craniata</taxon>
        <taxon>Vertebrata</taxon>
        <taxon>Euteleostomi</taxon>
        <taxon>Mammalia</taxon>
        <taxon>Eutheria</taxon>
        <taxon>Laurasiatheria</taxon>
        <taxon>Carnivora</taxon>
        <taxon>Feliformia</taxon>
        <taxon>Felidae</taxon>
        <taxon>Felinae</taxon>
        <taxon>Lynx</taxon>
    </lineage>
</organism>
<dbReference type="Ensembl" id="ENSLCNT00005005513.1">
    <property type="protein sequence ID" value="ENSLCNP00005004886.1"/>
    <property type="gene ID" value="ENSLCNG00005003300.1"/>
</dbReference>
<keyword evidence="3" id="KW-0460">Magnesium</keyword>
<dbReference type="Gene3D" id="3.40.50.300">
    <property type="entry name" value="P-loop containing nucleotide triphosphate hydrolases"/>
    <property type="match status" value="1"/>
</dbReference>
<dbReference type="Pfam" id="PF00025">
    <property type="entry name" value="Arf"/>
    <property type="match status" value="1"/>
</dbReference>
<keyword evidence="3" id="KW-0479">Metal-binding</keyword>
<dbReference type="Proteomes" id="UP000472241">
    <property type="component" value="Unplaced"/>
</dbReference>
<evidence type="ECO:0000313" key="4">
    <source>
        <dbReference type="Ensembl" id="ENSLCNP00005004886.1"/>
    </source>
</evidence>
<dbReference type="GO" id="GO:0046872">
    <property type="term" value="F:metal ion binding"/>
    <property type="evidence" value="ECO:0007669"/>
    <property type="project" value="UniProtKB-KW"/>
</dbReference>
<proteinExistence type="predicted"/>
<keyword evidence="1" id="KW-0547">Nucleotide-binding</keyword>
<dbReference type="InterPro" id="IPR027417">
    <property type="entry name" value="P-loop_NTPase"/>
</dbReference>
<feature type="binding site" evidence="3">
    <location>
        <position position="48"/>
    </location>
    <ligand>
        <name>Mg(2+)</name>
        <dbReference type="ChEBI" id="CHEBI:18420"/>
    </ligand>
</feature>
<reference evidence="4" key="2">
    <citation type="submission" date="2025-09" db="UniProtKB">
        <authorList>
            <consortium name="Ensembl"/>
        </authorList>
    </citation>
    <scope>IDENTIFICATION</scope>
</reference>
<feature type="binding site" evidence="3">
    <location>
        <position position="31"/>
    </location>
    <ligand>
        <name>Mg(2+)</name>
        <dbReference type="ChEBI" id="CHEBI:18420"/>
    </ligand>
</feature>
<dbReference type="AlphaFoldDB" id="A0A667FRX0"/>
<accession>A0A667FRX0</accession>
<dbReference type="GO" id="GO:0003924">
    <property type="term" value="F:GTPase activity"/>
    <property type="evidence" value="ECO:0007669"/>
    <property type="project" value="InterPro"/>
</dbReference>
<keyword evidence="2" id="KW-0342">GTP-binding</keyword>
<reference evidence="4" key="1">
    <citation type="submission" date="2025-08" db="UniProtKB">
        <authorList>
            <consortium name="Ensembl"/>
        </authorList>
    </citation>
    <scope>IDENTIFICATION</scope>
</reference>
<dbReference type="GO" id="GO:0005525">
    <property type="term" value="F:GTP binding"/>
    <property type="evidence" value="ECO:0007669"/>
    <property type="project" value="UniProtKB-KW"/>
</dbReference>
<evidence type="ECO:0000256" key="1">
    <source>
        <dbReference type="ARBA" id="ARBA00022741"/>
    </source>
</evidence>
<protein>
    <submittedName>
        <fullName evidence="4">Uncharacterized protein</fullName>
    </submittedName>
</protein>
<evidence type="ECO:0000256" key="3">
    <source>
        <dbReference type="PIRSR" id="PIRSR606689-2"/>
    </source>
</evidence>